<dbReference type="InterPro" id="IPR031571">
    <property type="entry name" value="RcpC_dom"/>
</dbReference>
<gene>
    <name evidence="2" type="ORF">SDC9_84342</name>
</gene>
<proteinExistence type="predicted"/>
<evidence type="ECO:0000313" key="2">
    <source>
        <dbReference type="EMBL" id="MPM37723.1"/>
    </source>
</evidence>
<dbReference type="EMBL" id="VSSQ01008044">
    <property type="protein sequence ID" value="MPM37723.1"/>
    <property type="molecule type" value="Genomic_DNA"/>
</dbReference>
<evidence type="ECO:0000259" key="1">
    <source>
        <dbReference type="Pfam" id="PF16976"/>
    </source>
</evidence>
<dbReference type="Pfam" id="PF16976">
    <property type="entry name" value="RcpC"/>
    <property type="match status" value="1"/>
</dbReference>
<reference evidence="2" key="1">
    <citation type="submission" date="2019-08" db="EMBL/GenBank/DDBJ databases">
        <authorList>
            <person name="Kucharzyk K."/>
            <person name="Murdoch R.W."/>
            <person name="Higgins S."/>
            <person name="Loffler F."/>
        </authorList>
    </citation>
    <scope>NUCLEOTIDE SEQUENCE</scope>
</reference>
<sequence>MSQIVLQNLQVLATNHEMEGGDSADQTTAKASAAASKTNTVTIAVNPLEAAQLALSDEKGKLRLALRPFLSFESVVATSAVTPTSLIGKKAQTYSSTPAVQVEYVPYEVSNGYYVPQPVNKSIQMIRGTKTETILVN</sequence>
<feature type="domain" description="Flp pilus assembly protein RcpC/CpaB" evidence="1">
    <location>
        <begin position="2"/>
        <end position="67"/>
    </location>
</feature>
<name>A0A644ZGA9_9ZZZZ</name>
<accession>A0A644ZGA9</accession>
<protein>
    <recommendedName>
        <fullName evidence="1">Flp pilus assembly protein RcpC/CpaB domain-containing protein</fullName>
    </recommendedName>
</protein>
<comment type="caution">
    <text evidence="2">The sequence shown here is derived from an EMBL/GenBank/DDBJ whole genome shotgun (WGS) entry which is preliminary data.</text>
</comment>
<dbReference type="AlphaFoldDB" id="A0A644ZGA9"/>
<organism evidence="2">
    <name type="scientific">bioreactor metagenome</name>
    <dbReference type="NCBI Taxonomy" id="1076179"/>
    <lineage>
        <taxon>unclassified sequences</taxon>
        <taxon>metagenomes</taxon>
        <taxon>ecological metagenomes</taxon>
    </lineage>
</organism>